<dbReference type="RefSeq" id="WP_089766811.1">
    <property type="nucleotide sequence ID" value="NZ_FNPB01000004.1"/>
</dbReference>
<dbReference type="Gene3D" id="3.40.50.720">
    <property type="entry name" value="NAD(P)-binding Rossmann-like Domain"/>
    <property type="match status" value="1"/>
</dbReference>
<name>A0A1H3G159_9EURY</name>
<keyword evidence="4" id="KW-0520">NAD</keyword>
<dbReference type="Proteomes" id="UP000199170">
    <property type="component" value="Unassembled WGS sequence"/>
</dbReference>
<dbReference type="InterPro" id="IPR036291">
    <property type="entry name" value="NAD(P)-bd_dom_sf"/>
</dbReference>
<comment type="similarity">
    <text evidence="5">Belongs to the zinc-containing alcohol dehydrogenase family.</text>
</comment>
<dbReference type="AlphaFoldDB" id="A0A1H3G159"/>
<dbReference type="GO" id="GO:0043168">
    <property type="term" value="F:anion binding"/>
    <property type="evidence" value="ECO:0007669"/>
    <property type="project" value="UniProtKB-ARBA"/>
</dbReference>
<organism evidence="7 8">
    <name type="scientific">Halobellus clavatus</name>
    <dbReference type="NCBI Taxonomy" id="660517"/>
    <lineage>
        <taxon>Archaea</taxon>
        <taxon>Methanobacteriati</taxon>
        <taxon>Methanobacteriota</taxon>
        <taxon>Stenosarchaea group</taxon>
        <taxon>Halobacteria</taxon>
        <taxon>Halobacteriales</taxon>
        <taxon>Haloferacaceae</taxon>
        <taxon>Halobellus</taxon>
    </lineage>
</organism>
<dbReference type="PANTHER" id="PTHR43880:SF12">
    <property type="entry name" value="ALCOHOL DEHYDROGENASE CLASS-3"/>
    <property type="match status" value="1"/>
</dbReference>
<dbReference type="GO" id="GO:0005829">
    <property type="term" value="C:cytosol"/>
    <property type="evidence" value="ECO:0007669"/>
    <property type="project" value="TreeGrafter"/>
</dbReference>
<sequence>MSRTVSAAIVEEAGADGFTVKDVELDDPKAGEVRIDIEYAGACHTDWHLVEGAVHDNFPVVAGHEGAGRVVEVGPGVTDFEPGDRVLTLWVPACGKCELCVQGHQHLCSEGSEALYAGTLLDETCRVHDGETDLAQLFSLGTFAEEIVVPESEVYAIPDELPTDVASIIGCGVVTGYGSAAHRADIDPNDSVVVVGAGNVGLNAIQGANHAGAGTVIASDPVEMKREKALQFGADHVVNPEETDLEAAVSDIDPLGADTIVLSVGVASGDLIADLIPVLAPRGELIFTAGSDAERIPISPSQLLNDEREIKGCLYGGASPRQTTGEVIDRYLDGDYLLDELITQEYRLDEIDEAYENLLGGEDVHSVLKL</sequence>
<evidence type="ECO:0000256" key="2">
    <source>
        <dbReference type="ARBA" id="ARBA00022833"/>
    </source>
</evidence>
<feature type="domain" description="Enoyl reductase (ER)" evidence="6">
    <location>
        <begin position="14"/>
        <end position="368"/>
    </location>
</feature>
<evidence type="ECO:0000313" key="8">
    <source>
        <dbReference type="Proteomes" id="UP000199170"/>
    </source>
</evidence>
<evidence type="ECO:0000256" key="1">
    <source>
        <dbReference type="ARBA" id="ARBA00022723"/>
    </source>
</evidence>
<keyword evidence="1 5" id="KW-0479">Metal-binding</keyword>
<evidence type="ECO:0000256" key="5">
    <source>
        <dbReference type="RuleBase" id="RU361277"/>
    </source>
</evidence>
<protein>
    <submittedName>
        <fullName evidence="7">S-(Hydroxymethyl)glutathione dehydrogenase / alcohol dehydrogenase</fullName>
    </submittedName>
</protein>
<dbReference type="SMART" id="SM00829">
    <property type="entry name" value="PKS_ER"/>
    <property type="match status" value="1"/>
</dbReference>
<dbReference type="SUPFAM" id="SSF50129">
    <property type="entry name" value="GroES-like"/>
    <property type="match status" value="1"/>
</dbReference>
<dbReference type="InterPro" id="IPR002328">
    <property type="entry name" value="ADH_Zn_CS"/>
</dbReference>
<comment type="cofactor">
    <cofactor evidence="5">
        <name>Zn(2+)</name>
        <dbReference type="ChEBI" id="CHEBI:29105"/>
    </cofactor>
</comment>
<dbReference type="OrthoDB" id="75495at2157"/>
<dbReference type="GO" id="GO:0030554">
    <property type="term" value="F:adenyl nucleotide binding"/>
    <property type="evidence" value="ECO:0007669"/>
    <property type="project" value="UniProtKB-ARBA"/>
</dbReference>
<dbReference type="EMBL" id="FNPB01000004">
    <property type="protein sequence ID" value="SDX96134.1"/>
    <property type="molecule type" value="Genomic_DNA"/>
</dbReference>
<dbReference type="GO" id="GO:0051903">
    <property type="term" value="F:S-(hydroxymethyl)glutathione dehydrogenase [NAD(P)+] activity"/>
    <property type="evidence" value="ECO:0007669"/>
    <property type="project" value="TreeGrafter"/>
</dbReference>
<gene>
    <name evidence="7" type="ORF">SAMN04487946_104248</name>
</gene>
<dbReference type="InterPro" id="IPR013149">
    <property type="entry name" value="ADH-like_C"/>
</dbReference>
<accession>A0A1H3G159</accession>
<dbReference type="InterPro" id="IPR011032">
    <property type="entry name" value="GroES-like_sf"/>
</dbReference>
<dbReference type="SUPFAM" id="SSF51735">
    <property type="entry name" value="NAD(P)-binding Rossmann-fold domains"/>
    <property type="match status" value="1"/>
</dbReference>
<dbReference type="GO" id="GO:0008270">
    <property type="term" value="F:zinc ion binding"/>
    <property type="evidence" value="ECO:0007669"/>
    <property type="project" value="InterPro"/>
</dbReference>
<dbReference type="InterPro" id="IPR013154">
    <property type="entry name" value="ADH-like_N"/>
</dbReference>
<dbReference type="Gene3D" id="3.90.180.10">
    <property type="entry name" value="Medium-chain alcohol dehydrogenases, catalytic domain"/>
    <property type="match status" value="1"/>
</dbReference>
<dbReference type="GO" id="GO:0046294">
    <property type="term" value="P:formaldehyde catabolic process"/>
    <property type="evidence" value="ECO:0007669"/>
    <property type="project" value="TreeGrafter"/>
</dbReference>
<dbReference type="Pfam" id="PF00107">
    <property type="entry name" value="ADH_zinc_N"/>
    <property type="match status" value="1"/>
</dbReference>
<dbReference type="Pfam" id="PF08240">
    <property type="entry name" value="ADH_N"/>
    <property type="match status" value="1"/>
</dbReference>
<dbReference type="STRING" id="660517.SAMN04487946_104248"/>
<dbReference type="InterPro" id="IPR020843">
    <property type="entry name" value="ER"/>
</dbReference>
<evidence type="ECO:0000313" key="7">
    <source>
        <dbReference type="EMBL" id="SDX96134.1"/>
    </source>
</evidence>
<dbReference type="PROSITE" id="PS00059">
    <property type="entry name" value="ADH_ZINC"/>
    <property type="match status" value="1"/>
</dbReference>
<evidence type="ECO:0000259" key="6">
    <source>
        <dbReference type="SMART" id="SM00829"/>
    </source>
</evidence>
<evidence type="ECO:0000256" key="3">
    <source>
        <dbReference type="ARBA" id="ARBA00023002"/>
    </source>
</evidence>
<proteinExistence type="inferred from homology"/>
<keyword evidence="8" id="KW-1185">Reference proteome</keyword>
<reference evidence="8" key="1">
    <citation type="submission" date="2016-10" db="EMBL/GenBank/DDBJ databases">
        <authorList>
            <person name="Varghese N."/>
            <person name="Submissions S."/>
        </authorList>
    </citation>
    <scope>NUCLEOTIDE SEQUENCE [LARGE SCALE GENOMIC DNA]</scope>
    <source>
        <strain evidence="8">CGMCC 1.10118</strain>
    </source>
</reference>
<keyword evidence="2 5" id="KW-0862">Zinc</keyword>
<evidence type="ECO:0000256" key="4">
    <source>
        <dbReference type="ARBA" id="ARBA00023027"/>
    </source>
</evidence>
<keyword evidence="3" id="KW-0560">Oxidoreductase</keyword>
<dbReference type="PANTHER" id="PTHR43880">
    <property type="entry name" value="ALCOHOL DEHYDROGENASE"/>
    <property type="match status" value="1"/>
</dbReference>